<evidence type="ECO:0000256" key="8">
    <source>
        <dbReference type="PIRSR" id="PIRSR005604-1"/>
    </source>
</evidence>
<dbReference type="GO" id="GO:0010411">
    <property type="term" value="P:xyloglucan metabolic process"/>
    <property type="evidence" value="ECO:0007669"/>
    <property type="project" value="InterPro"/>
</dbReference>
<evidence type="ECO:0000256" key="3">
    <source>
        <dbReference type="ARBA" id="ARBA00022801"/>
    </source>
</evidence>
<feature type="domain" description="GH16" evidence="10">
    <location>
        <begin position="5"/>
        <end position="212"/>
    </location>
</feature>
<keyword evidence="9" id="KW-0964">Secreted</keyword>
<dbReference type="GO" id="GO:0071555">
    <property type="term" value="P:cell wall organization"/>
    <property type="evidence" value="ECO:0007669"/>
    <property type="project" value="UniProtKB-KW"/>
</dbReference>
<protein>
    <recommendedName>
        <fullName evidence="9">Xyloglucan endotransglucosylase/hydrolase</fullName>
        <ecNumber evidence="9">2.4.1.207</ecNumber>
    </recommendedName>
</protein>
<dbReference type="Pfam" id="PF00722">
    <property type="entry name" value="Glyco_hydro_16"/>
    <property type="match status" value="1"/>
</dbReference>
<feature type="active site" description="Proton donor" evidence="8">
    <location>
        <position position="107"/>
    </location>
</feature>
<evidence type="ECO:0000256" key="7">
    <source>
        <dbReference type="ARBA" id="ARBA00033478"/>
    </source>
</evidence>
<dbReference type="GO" id="GO:0016762">
    <property type="term" value="F:xyloglucan:xyloglucosyl transferase activity"/>
    <property type="evidence" value="ECO:0007669"/>
    <property type="project" value="UniProtKB-EC"/>
</dbReference>
<gene>
    <name evidence="11" type="ORF">Acr_28g0011070</name>
</gene>
<keyword evidence="6 9" id="KW-0326">Glycosidase</keyword>
<dbReference type="OrthoDB" id="4781at2759"/>
<dbReference type="InterPro" id="IPR013320">
    <property type="entry name" value="ConA-like_dom_sf"/>
</dbReference>
<comment type="subcellular location">
    <subcellularLocation>
        <location evidence="9">Secreted</location>
        <location evidence="9">Cell wall</location>
    </subcellularLocation>
    <subcellularLocation>
        <location evidence="9">Secreted</location>
        <location evidence="9">Extracellular space</location>
        <location evidence="9">Apoplast</location>
    </subcellularLocation>
</comment>
<dbReference type="PIRSF" id="PIRSF005604">
    <property type="entry name" value="XET"/>
    <property type="match status" value="1"/>
</dbReference>
<evidence type="ECO:0000256" key="5">
    <source>
        <dbReference type="ARBA" id="ARBA00023180"/>
    </source>
</evidence>
<keyword evidence="9" id="KW-0052">Apoplast</keyword>
<keyword evidence="7" id="KW-0292">Fruit ripening</keyword>
<keyword evidence="5" id="KW-0325">Glycoprotein</keyword>
<keyword evidence="9" id="KW-0961">Cell wall biogenesis/degradation</keyword>
<comment type="caution">
    <text evidence="11">The sequence shown here is derived from an EMBL/GenBank/DDBJ whole genome shotgun (WGS) entry which is preliminary data.</text>
</comment>
<dbReference type="GO" id="GO:0048046">
    <property type="term" value="C:apoplast"/>
    <property type="evidence" value="ECO:0007669"/>
    <property type="project" value="UniProtKB-SubCell"/>
</dbReference>
<keyword evidence="3 9" id="KW-0378">Hydrolase</keyword>
<dbReference type="SUPFAM" id="SSF49899">
    <property type="entry name" value="Concanavalin A-like lectins/glucanases"/>
    <property type="match status" value="1"/>
</dbReference>
<sequence>MLPSSQAQGPPSPGYYPSSEVAPIGFDQVFKNLWGPQHQSLDQGTLTIRLDNTSGGSGFKSLDSYQSGYFGVEIKLQPNYTAGVITSYYLSNNEVHPEGKHDEIDLEFLGTTLDKPYVLQANVYMIGDGVGNNTGREIRFHLWFDPTQDFHNYAIPWSPSEIMYKNFKIGGCKDGADASCRPPWGSPLGASGLNCQQNTAMEWVQKNYKVYDYCDDSNRDHTLTPEC</sequence>
<proteinExistence type="inferred from homology"/>
<dbReference type="GO" id="GO:0009835">
    <property type="term" value="P:fruit ripening"/>
    <property type="evidence" value="ECO:0007669"/>
    <property type="project" value="UniProtKB-KW"/>
</dbReference>
<evidence type="ECO:0000256" key="2">
    <source>
        <dbReference type="ARBA" id="ARBA00022679"/>
    </source>
</evidence>
<dbReference type="InterPro" id="IPR000757">
    <property type="entry name" value="Beta-glucanase-like"/>
</dbReference>
<dbReference type="PROSITE" id="PS51762">
    <property type="entry name" value="GH16_2"/>
    <property type="match status" value="1"/>
</dbReference>
<comment type="PTM">
    <text evidence="9">Contains at least one intrachain disulfide bond essential for its enzymatic activity.</text>
</comment>
<dbReference type="Proteomes" id="UP000585474">
    <property type="component" value="Unassembled WGS sequence"/>
</dbReference>
<dbReference type="InterPro" id="IPR016455">
    <property type="entry name" value="XTH"/>
</dbReference>
<evidence type="ECO:0000259" key="10">
    <source>
        <dbReference type="PROSITE" id="PS51762"/>
    </source>
</evidence>
<dbReference type="Pfam" id="PF06955">
    <property type="entry name" value="XET_C"/>
    <property type="match status" value="1"/>
</dbReference>
<dbReference type="PANTHER" id="PTHR31062">
    <property type="entry name" value="XYLOGLUCAN ENDOTRANSGLUCOSYLASE/HYDROLASE PROTEIN 8-RELATED"/>
    <property type="match status" value="1"/>
</dbReference>
<evidence type="ECO:0000313" key="12">
    <source>
        <dbReference type="Proteomes" id="UP000585474"/>
    </source>
</evidence>
<dbReference type="GO" id="GO:0004553">
    <property type="term" value="F:hydrolase activity, hydrolyzing O-glycosyl compounds"/>
    <property type="evidence" value="ECO:0007669"/>
    <property type="project" value="InterPro"/>
</dbReference>
<reference evidence="11 12" key="1">
    <citation type="submission" date="2019-07" db="EMBL/GenBank/DDBJ databases">
        <title>De Novo Assembly of kiwifruit Actinidia rufa.</title>
        <authorList>
            <person name="Sugita-Konishi S."/>
            <person name="Sato K."/>
            <person name="Mori E."/>
            <person name="Abe Y."/>
            <person name="Kisaki G."/>
            <person name="Hamano K."/>
            <person name="Suezawa K."/>
            <person name="Otani M."/>
            <person name="Fukuda T."/>
            <person name="Manabe T."/>
            <person name="Gomi K."/>
            <person name="Tabuchi M."/>
            <person name="Akimitsu K."/>
            <person name="Kataoka I."/>
        </authorList>
    </citation>
    <scope>NUCLEOTIDE SEQUENCE [LARGE SCALE GENOMIC DNA]</scope>
    <source>
        <strain evidence="12">cv. Fuchu</strain>
    </source>
</reference>
<evidence type="ECO:0000256" key="9">
    <source>
        <dbReference type="RuleBase" id="RU361120"/>
    </source>
</evidence>
<keyword evidence="2 9" id="KW-0808">Transferase</keyword>
<evidence type="ECO:0000313" key="11">
    <source>
        <dbReference type="EMBL" id="GFZ20402.1"/>
    </source>
</evidence>
<dbReference type="EMBL" id="BJWL01000028">
    <property type="protein sequence ID" value="GFZ20402.1"/>
    <property type="molecule type" value="Genomic_DNA"/>
</dbReference>
<evidence type="ECO:0000256" key="4">
    <source>
        <dbReference type="ARBA" id="ARBA00023157"/>
    </source>
</evidence>
<keyword evidence="9" id="KW-0134">Cell wall</keyword>
<feature type="active site" description="Nucleophile" evidence="8">
    <location>
        <position position="103"/>
    </location>
</feature>
<dbReference type="EC" id="2.4.1.207" evidence="9"/>
<evidence type="ECO:0000256" key="1">
    <source>
        <dbReference type="ARBA" id="ARBA00022676"/>
    </source>
</evidence>
<keyword evidence="1" id="KW-0328">Glycosyltransferase</keyword>
<name>A0A7J0HBC2_9ERIC</name>
<evidence type="ECO:0000256" key="6">
    <source>
        <dbReference type="ARBA" id="ARBA00023295"/>
    </source>
</evidence>
<dbReference type="GO" id="GO:0042546">
    <property type="term" value="P:cell wall biogenesis"/>
    <property type="evidence" value="ECO:0007669"/>
    <property type="project" value="InterPro"/>
</dbReference>
<dbReference type="Gene3D" id="2.60.120.200">
    <property type="match status" value="2"/>
</dbReference>
<comment type="function">
    <text evidence="9">Catalyzes xyloglucan endohydrolysis (XEH) and/or endotransglycosylation (XET). Cleaves and religates xyloglucan polymers, an essential constituent of the primary cell wall, and thereby participates in cell wall construction of growing tissues.</text>
</comment>
<organism evidence="11 12">
    <name type="scientific">Actinidia rufa</name>
    <dbReference type="NCBI Taxonomy" id="165716"/>
    <lineage>
        <taxon>Eukaryota</taxon>
        <taxon>Viridiplantae</taxon>
        <taxon>Streptophyta</taxon>
        <taxon>Embryophyta</taxon>
        <taxon>Tracheophyta</taxon>
        <taxon>Spermatophyta</taxon>
        <taxon>Magnoliopsida</taxon>
        <taxon>eudicotyledons</taxon>
        <taxon>Gunneridae</taxon>
        <taxon>Pentapetalae</taxon>
        <taxon>asterids</taxon>
        <taxon>Ericales</taxon>
        <taxon>Actinidiaceae</taxon>
        <taxon>Actinidia</taxon>
    </lineage>
</organism>
<keyword evidence="12" id="KW-1185">Reference proteome</keyword>
<accession>A0A7J0HBC2</accession>
<dbReference type="AlphaFoldDB" id="A0A7J0HBC2"/>
<dbReference type="InterPro" id="IPR044791">
    <property type="entry name" value="Beta-glucanase/XTH"/>
</dbReference>
<dbReference type="InterPro" id="IPR010713">
    <property type="entry name" value="XET_C"/>
</dbReference>
<keyword evidence="4" id="KW-1015">Disulfide bond</keyword>
<comment type="similarity">
    <text evidence="9">Belongs to the glycosyl hydrolase 16 family.</text>
</comment>